<keyword evidence="5" id="KW-1185">Reference proteome</keyword>
<feature type="domain" description="VWFD" evidence="3">
    <location>
        <begin position="1"/>
        <end position="108"/>
    </location>
</feature>
<gene>
    <name evidence="4" type="ORF">CIB84_017546</name>
</gene>
<dbReference type="PROSITE" id="PS51233">
    <property type="entry name" value="VWFD"/>
    <property type="match status" value="1"/>
</dbReference>
<evidence type="ECO:0000259" key="3">
    <source>
        <dbReference type="PROSITE" id="PS51233"/>
    </source>
</evidence>
<comment type="caution">
    <text evidence="4">The sequence shown here is derived from an EMBL/GenBank/DDBJ whole genome shotgun (WGS) entry which is preliminary data.</text>
</comment>
<dbReference type="EMBL" id="PPHD01118518">
    <property type="protein sequence ID" value="POI18708.1"/>
    <property type="molecule type" value="Genomic_DNA"/>
</dbReference>
<protein>
    <recommendedName>
        <fullName evidence="3">VWFD domain-containing protein</fullName>
    </recommendedName>
</protein>
<keyword evidence="1" id="KW-1015">Disulfide bond</keyword>
<accession>A0A2P4S3Q6</accession>
<evidence type="ECO:0000313" key="4">
    <source>
        <dbReference type="EMBL" id="POI18708.1"/>
    </source>
</evidence>
<dbReference type="AlphaFoldDB" id="A0A2P4S3Q6"/>
<evidence type="ECO:0000313" key="5">
    <source>
        <dbReference type="Proteomes" id="UP000237246"/>
    </source>
</evidence>
<dbReference type="InterPro" id="IPR001846">
    <property type="entry name" value="VWF_type-D"/>
</dbReference>
<reference evidence="4 5" key="1">
    <citation type="submission" date="2018-01" db="EMBL/GenBank/DDBJ databases">
        <title>Comparison of the Chinese Bamboo Partridge and Red Junglefowl genome sequences highlights the importance of demography in genome evolution.</title>
        <authorList>
            <person name="Tiley G.P."/>
            <person name="Kimball R.T."/>
            <person name="Braun E.L."/>
            <person name="Burleigh J.G."/>
        </authorList>
    </citation>
    <scope>NUCLEOTIDE SEQUENCE [LARGE SCALE GENOMIC DNA]</scope>
    <source>
        <strain evidence="4">RTK389</strain>
        <tissue evidence="4">Blood</tissue>
    </source>
</reference>
<dbReference type="Pfam" id="PF00094">
    <property type="entry name" value="VWD"/>
    <property type="match status" value="1"/>
</dbReference>
<organism evidence="4 5">
    <name type="scientific">Bambusicola thoracicus</name>
    <name type="common">Chinese bamboo-partridge</name>
    <name type="synonym">Perdix thoracica</name>
    <dbReference type="NCBI Taxonomy" id="9083"/>
    <lineage>
        <taxon>Eukaryota</taxon>
        <taxon>Metazoa</taxon>
        <taxon>Chordata</taxon>
        <taxon>Craniata</taxon>
        <taxon>Vertebrata</taxon>
        <taxon>Euteleostomi</taxon>
        <taxon>Archelosauria</taxon>
        <taxon>Archosauria</taxon>
        <taxon>Dinosauria</taxon>
        <taxon>Saurischia</taxon>
        <taxon>Theropoda</taxon>
        <taxon>Coelurosauria</taxon>
        <taxon>Aves</taxon>
        <taxon>Neognathae</taxon>
        <taxon>Galloanserae</taxon>
        <taxon>Galliformes</taxon>
        <taxon>Phasianidae</taxon>
        <taxon>Perdicinae</taxon>
        <taxon>Bambusicola</taxon>
    </lineage>
</organism>
<dbReference type="Proteomes" id="UP000237246">
    <property type="component" value="Unassembled WGS sequence"/>
</dbReference>
<proteinExistence type="predicted"/>
<dbReference type="PANTHER" id="PTHR11339">
    <property type="entry name" value="EXTRACELLULAR MATRIX GLYCOPROTEIN RELATED"/>
    <property type="match status" value="1"/>
</dbReference>
<sequence length="130" mass="14681">MQEDKRVSIPFASNGIFIEKEAGYYKISSSDYGFVVKTDISGNIQIFLQEKYYNKTCGLCGNFNRFAEDDFRTQEGKTETVCLYCDVLCTLILMGDSTILLIQKNVSTNMSGTHFDEIKSCLSSFIFPSL</sequence>
<evidence type="ECO:0000256" key="1">
    <source>
        <dbReference type="ARBA" id="ARBA00023157"/>
    </source>
</evidence>
<evidence type="ECO:0000256" key="2">
    <source>
        <dbReference type="ARBA" id="ARBA00023180"/>
    </source>
</evidence>
<keyword evidence="2" id="KW-0325">Glycoprotein</keyword>
<dbReference type="InterPro" id="IPR050780">
    <property type="entry name" value="Mucin_vWF_Thrombospondin_sf"/>
</dbReference>
<dbReference type="OrthoDB" id="6262482at2759"/>
<name>A0A2P4S3Q6_BAMTH</name>